<evidence type="ECO:0000256" key="2">
    <source>
        <dbReference type="SAM" id="MobiDB-lite"/>
    </source>
</evidence>
<dbReference type="InterPro" id="IPR000253">
    <property type="entry name" value="FHA_dom"/>
</dbReference>
<dbReference type="AlphaFoldDB" id="A0A7H0HAL0"/>
<dbReference type="SMART" id="SM00240">
    <property type="entry name" value="FHA"/>
    <property type="match status" value="1"/>
</dbReference>
<protein>
    <submittedName>
        <fullName evidence="4">FHA domain-containing protein</fullName>
    </submittedName>
</protein>
<reference evidence="4 5" key="1">
    <citation type="submission" date="2020-08" db="EMBL/GenBank/DDBJ databases">
        <title>Genome sequence of Tessaracoccus defluvii JCM 17540T.</title>
        <authorList>
            <person name="Hyun D.-W."/>
            <person name="Bae J.-W."/>
        </authorList>
    </citation>
    <scope>NUCLEOTIDE SEQUENCE [LARGE SCALE GENOMIC DNA]</scope>
    <source>
        <strain evidence="4 5">JCM 17540</strain>
    </source>
</reference>
<dbReference type="Gene3D" id="2.60.200.20">
    <property type="match status" value="1"/>
</dbReference>
<evidence type="ECO:0000259" key="3">
    <source>
        <dbReference type="PROSITE" id="PS50006"/>
    </source>
</evidence>
<keyword evidence="5" id="KW-1185">Reference proteome</keyword>
<feature type="domain" description="FHA" evidence="3">
    <location>
        <begin position="43"/>
        <end position="98"/>
    </location>
</feature>
<dbReference type="Proteomes" id="UP000516117">
    <property type="component" value="Chromosome"/>
</dbReference>
<organism evidence="4 5">
    <name type="scientific">Tessaracoccus defluvii</name>
    <dbReference type="NCBI Taxonomy" id="1285901"/>
    <lineage>
        <taxon>Bacteria</taxon>
        <taxon>Bacillati</taxon>
        <taxon>Actinomycetota</taxon>
        <taxon>Actinomycetes</taxon>
        <taxon>Propionibacteriales</taxon>
        <taxon>Propionibacteriaceae</taxon>
        <taxon>Tessaracoccus</taxon>
    </lineage>
</organism>
<dbReference type="SUPFAM" id="SSF49879">
    <property type="entry name" value="SMAD/FHA domain"/>
    <property type="match status" value="1"/>
</dbReference>
<dbReference type="PROSITE" id="PS50006">
    <property type="entry name" value="FHA_DOMAIN"/>
    <property type="match status" value="1"/>
</dbReference>
<keyword evidence="1" id="KW-0597">Phosphoprotein</keyword>
<accession>A0A7H0HAL0</accession>
<evidence type="ECO:0000313" key="5">
    <source>
        <dbReference type="Proteomes" id="UP000516117"/>
    </source>
</evidence>
<dbReference type="InterPro" id="IPR008984">
    <property type="entry name" value="SMAD_FHA_dom_sf"/>
</dbReference>
<evidence type="ECO:0000313" key="4">
    <source>
        <dbReference type="EMBL" id="QNP57576.1"/>
    </source>
</evidence>
<feature type="region of interest" description="Disordered" evidence="2">
    <location>
        <begin position="83"/>
        <end position="106"/>
    </location>
</feature>
<dbReference type="Pfam" id="PF00498">
    <property type="entry name" value="FHA"/>
    <property type="match status" value="1"/>
</dbReference>
<proteinExistence type="predicted"/>
<sequence length="131" mass="14009">MAGQAGTECVQCGAPLSHPTGAARTVAELPSGRTVVIPHGREVVIGRRSEIPDIRDGLEQFDAVSRRHCLITISPAGDRVTVRDQDSANGTWVGDAPEEVAPDETRTSTLPVRLRLGQRVYVTLRPEGGES</sequence>
<name>A0A7H0HAL0_9ACTN</name>
<evidence type="ECO:0000256" key="1">
    <source>
        <dbReference type="ARBA" id="ARBA00022553"/>
    </source>
</evidence>
<dbReference type="KEGG" id="tdf:H9L22_10905"/>
<dbReference type="EMBL" id="CP060789">
    <property type="protein sequence ID" value="QNP57576.1"/>
    <property type="molecule type" value="Genomic_DNA"/>
</dbReference>
<dbReference type="CDD" id="cd00060">
    <property type="entry name" value="FHA"/>
    <property type="match status" value="1"/>
</dbReference>
<gene>
    <name evidence="4" type="ORF">H9L22_10905</name>
</gene>